<proteinExistence type="inferred from homology"/>
<feature type="domain" description="Peptidase C1A papain C-terminal" evidence="4">
    <location>
        <begin position="140"/>
        <end position="353"/>
    </location>
</feature>
<gene>
    <name evidence="6" type="ORF">BSTOLATCC_MIC57111</name>
</gene>
<dbReference type="SMART" id="SM00645">
    <property type="entry name" value="Pept_C1"/>
    <property type="match status" value="1"/>
</dbReference>
<evidence type="ECO:0000259" key="4">
    <source>
        <dbReference type="SMART" id="SM00645"/>
    </source>
</evidence>
<dbReference type="SMART" id="SM00848">
    <property type="entry name" value="Inhibitor_I29"/>
    <property type="match status" value="1"/>
</dbReference>
<comment type="similarity">
    <text evidence="1">Belongs to the peptidase C1 family.</text>
</comment>
<dbReference type="GO" id="GO:0008234">
    <property type="term" value="F:cysteine-type peptidase activity"/>
    <property type="evidence" value="ECO:0007669"/>
    <property type="project" value="InterPro"/>
</dbReference>
<feature type="domain" description="Cathepsin propeptide inhibitor" evidence="5">
    <location>
        <begin position="55"/>
        <end position="111"/>
    </location>
</feature>
<evidence type="ECO:0000256" key="1">
    <source>
        <dbReference type="ARBA" id="ARBA00008455"/>
    </source>
</evidence>
<comment type="caution">
    <text evidence="6">The sequence shown here is derived from an EMBL/GenBank/DDBJ whole genome shotgun (WGS) entry which is preliminary data.</text>
</comment>
<dbReference type="CDD" id="cd02248">
    <property type="entry name" value="Peptidase_C1A"/>
    <property type="match status" value="1"/>
</dbReference>
<dbReference type="SUPFAM" id="SSF54001">
    <property type="entry name" value="Cysteine proteinases"/>
    <property type="match status" value="1"/>
</dbReference>
<dbReference type="PANTHER" id="PTHR12411">
    <property type="entry name" value="CYSTEINE PROTEASE FAMILY C1-RELATED"/>
    <property type="match status" value="1"/>
</dbReference>
<protein>
    <submittedName>
        <fullName evidence="6">Uncharacterized protein</fullName>
    </submittedName>
</protein>
<sequence length="354" mass="39231">MFEEVSPKPNKNLLKSSFIALSIIGSFYFAAYFISSANSSLIPFDFKYNLEIEEFRSFISRYNKDYKTEEEFYHRLKVFIDNLSYIRFFNSQGQTWYMGINQFSDLTHEEFSRAHKNKIIIPDQSVSDITEEFVAPNLQIPRSFDQRSYGCVSPIRNEGSCSAPWAYAAVGTIEGTWCDVGHGLTDLSVQQLIDCSDLYGNKGCNGGSIINAYNYVMKKGITSEQIYPTTGTQGVCNTAKEKQVLVSLASFARILANNSYAFEVGILSAPVAAYVEAIGAGWQNYKGGIISSNCGTDLDWAVLAVGYNLANSLPYYTCQNSWGTDWGEAGYVRISIVDGAGTCGIQMSASFGVY</sequence>
<dbReference type="Pfam" id="PF00112">
    <property type="entry name" value="Peptidase_C1"/>
    <property type="match status" value="1"/>
</dbReference>
<keyword evidence="3" id="KW-1133">Transmembrane helix</keyword>
<evidence type="ECO:0000256" key="3">
    <source>
        <dbReference type="SAM" id="Phobius"/>
    </source>
</evidence>
<evidence type="ECO:0000313" key="6">
    <source>
        <dbReference type="EMBL" id="CAG9332822.1"/>
    </source>
</evidence>
<dbReference type="Pfam" id="PF08246">
    <property type="entry name" value="Inhibitor_I29"/>
    <property type="match status" value="1"/>
</dbReference>
<keyword evidence="7" id="KW-1185">Reference proteome</keyword>
<dbReference type="Gene3D" id="3.90.70.10">
    <property type="entry name" value="Cysteine proteinases"/>
    <property type="match status" value="1"/>
</dbReference>
<dbReference type="InterPro" id="IPR013128">
    <property type="entry name" value="Peptidase_C1A"/>
</dbReference>
<feature type="transmembrane region" description="Helical" evidence="3">
    <location>
        <begin position="12"/>
        <end position="34"/>
    </location>
</feature>
<keyword evidence="3" id="KW-0812">Transmembrane</keyword>
<name>A0AAU9K192_9CILI</name>
<dbReference type="EMBL" id="CAJZBQ010000055">
    <property type="protein sequence ID" value="CAG9332822.1"/>
    <property type="molecule type" value="Genomic_DNA"/>
</dbReference>
<dbReference type="Proteomes" id="UP001162131">
    <property type="component" value="Unassembled WGS sequence"/>
</dbReference>
<dbReference type="InterPro" id="IPR038765">
    <property type="entry name" value="Papain-like_cys_pep_sf"/>
</dbReference>
<reference evidence="6" key="1">
    <citation type="submission" date="2021-09" db="EMBL/GenBank/DDBJ databases">
        <authorList>
            <consortium name="AG Swart"/>
            <person name="Singh M."/>
            <person name="Singh A."/>
            <person name="Seah K."/>
            <person name="Emmerich C."/>
        </authorList>
    </citation>
    <scope>NUCLEOTIDE SEQUENCE</scope>
    <source>
        <strain evidence="6">ATCC30299</strain>
    </source>
</reference>
<dbReference type="GO" id="GO:0006508">
    <property type="term" value="P:proteolysis"/>
    <property type="evidence" value="ECO:0007669"/>
    <property type="project" value="InterPro"/>
</dbReference>
<dbReference type="InterPro" id="IPR013201">
    <property type="entry name" value="Prot_inhib_I29"/>
</dbReference>
<evidence type="ECO:0000256" key="2">
    <source>
        <dbReference type="ARBA" id="ARBA00023145"/>
    </source>
</evidence>
<dbReference type="InterPro" id="IPR000668">
    <property type="entry name" value="Peptidase_C1A_C"/>
</dbReference>
<dbReference type="InterPro" id="IPR039417">
    <property type="entry name" value="Peptidase_C1A_papain-like"/>
</dbReference>
<dbReference type="AlphaFoldDB" id="A0AAU9K192"/>
<keyword evidence="2" id="KW-0865">Zymogen</keyword>
<organism evidence="6 7">
    <name type="scientific">Blepharisma stoltei</name>
    <dbReference type="NCBI Taxonomy" id="1481888"/>
    <lineage>
        <taxon>Eukaryota</taxon>
        <taxon>Sar</taxon>
        <taxon>Alveolata</taxon>
        <taxon>Ciliophora</taxon>
        <taxon>Postciliodesmatophora</taxon>
        <taxon>Heterotrichea</taxon>
        <taxon>Heterotrichida</taxon>
        <taxon>Blepharismidae</taxon>
        <taxon>Blepharisma</taxon>
    </lineage>
</organism>
<evidence type="ECO:0000313" key="7">
    <source>
        <dbReference type="Proteomes" id="UP001162131"/>
    </source>
</evidence>
<accession>A0AAU9K192</accession>
<keyword evidence="3" id="KW-0472">Membrane</keyword>
<evidence type="ECO:0000259" key="5">
    <source>
        <dbReference type="SMART" id="SM00848"/>
    </source>
</evidence>